<dbReference type="InterPro" id="IPR052736">
    <property type="entry name" value="Stf3_sulfotransferase"/>
</dbReference>
<evidence type="ECO:0000313" key="2">
    <source>
        <dbReference type="Proteomes" id="UP000734511"/>
    </source>
</evidence>
<dbReference type="Proteomes" id="UP000734511">
    <property type="component" value="Unassembled WGS sequence"/>
</dbReference>
<dbReference type="EMBL" id="JAATEJ010000003">
    <property type="protein sequence ID" value="NJP42905.1"/>
    <property type="molecule type" value="Genomic_DNA"/>
</dbReference>
<keyword evidence="2" id="KW-1185">Reference proteome</keyword>
<comment type="caution">
    <text evidence="1">The sequence shown here is derived from an EMBL/GenBank/DDBJ whole genome shotgun (WGS) entry which is preliminary data.</text>
</comment>
<dbReference type="PANTHER" id="PTHR36451:SF1">
    <property type="entry name" value="OMEGA-HYDROXY-BETA-DIHYDROMENAQUINONE-9 SULFOTRANSFERASE STF3"/>
    <property type="match status" value="1"/>
</dbReference>
<sequence>MMAVQPYDVYLGSPAFDLVPGVEEGVRRFTAALDAEARLRPGDVEPVLRSVERGLQILSDTAQARRHRPKLARLDLGRPVFVIGFLRTGSTLLHNLLGRHEELHSPLLWELANPVDTGIHPQEHRALRRWTEDYVADYYAKAPALPGIHYIDAHLPDECHRLLANTFHSMVLEMRYRVPSYGYWLHRQSLVEPYRWHRRQLQTLMWAHRRADGSVPTPVLKCPFHTWFLRDLAQVYPEARFIHLHRDPVQVVASTASLCRTVRGARSGEQDLKEIGALWSGRITGLSGELAEGRDDLLGGAPVLDLPYRKLVADPVEAMREVCSFLELPFSDSFRAGVEDHLRNHSQRAHGGHRYGPAEFGLDEAAILRATASYRARFGV</sequence>
<gene>
    <name evidence="1" type="ORF">HCN08_05700</name>
</gene>
<organism evidence="1 2">
    <name type="scientific">Actinacidiphila epipremni</name>
    <dbReference type="NCBI Taxonomy" id="2053013"/>
    <lineage>
        <taxon>Bacteria</taxon>
        <taxon>Bacillati</taxon>
        <taxon>Actinomycetota</taxon>
        <taxon>Actinomycetes</taxon>
        <taxon>Kitasatosporales</taxon>
        <taxon>Streptomycetaceae</taxon>
        <taxon>Actinacidiphila</taxon>
    </lineage>
</organism>
<dbReference type="Gene3D" id="3.40.50.300">
    <property type="entry name" value="P-loop containing nucleotide triphosphate hydrolases"/>
    <property type="match status" value="1"/>
</dbReference>
<dbReference type="PANTHER" id="PTHR36451">
    <property type="entry name" value="PAPS-DEPENDENT SULFOTRANSFERASE STF3"/>
    <property type="match status" value="1"/>
</dbReference>
<dbReference type="Pfam" id="PF13469">
    <property type="entry name" value="Sulfotransfer_3"/>
    <property type="match status" value="1"/>
</dbReference>
<reference evidence="1 2" key="1">
    <citation type="submission" date="2020-03" db="EMBL/GenBank/DDBJ databases">
        <title>WGS of actinomycetes isolated from Thailand.</title>
        <authorList>
            <person name="Thawai C."/>
        </authorList>
    </citation>
    <scope>NUCLEOTIDE SEQUENCE [LARGE SCALE GENOMIC DNA]</scope>
    <source>
        <strain evidence="1 2">PRB2-1</strain>
    </source>
</reference>
<dbReference type="InterPro" id="IPR027417">
    <property type="entry name" value="P-loop_NTPase"/>
</dbReference>
<proteinExistence type="predicted"/>
<dbReference type="RefSeq" id="WP_167981775.1">
    <property type="nucleotide sequence ID" value="NZ_JAATEJ010000003.1"/>
</dbReference>
<accession>A0ABX0ZGG0</accession>
<dbReference type="SUPFAM" id="SSF52540">
    <property type="entry name" value="P-loop containing nucleoside triphosphate hydrolases"/>
    <property type="match status" value="1"/>
</dbReference>
<name>A0ABX0ZGG0_9ACTN</name>
<protein>
    <submittedName>
        <fullName evidence="1">Sulfotransferase</fullName>
    </submittedName>
</protein>
<evidence type="ECO:0000313" key="1">
    <source>
        <dbReference type="EMBL" id="NJP42905.1"/>
    </source>
</evidence>